<dbReference type="PANTHER" id="PTHR33295:SF19">
    <property type="entry name" value="ARCHAEAL ATPASE"/>
    <property type="match status" value="1"/>
</dbReference>
<organism evidence="3 4">
    <name type="scientific">Metallosphaera yellowstonensis MK1</name>
    <dbReference type="NCBI Taxonomy" id="671065"/>
    <lineage>
        <taxon>Archaea</taxon>
        <taxon>Thermoproteota</taxon>
        <taxon>Thermoprotei</taxon>
        <taxon>Sulfolobales</taxon>
        <taxon>Sulfolobaceae</taxon>
        <taxon>Metallosphaera</taxon>
    </lineage>
</organism>
<dbReference type="eggNOG" id="arCOG03167">
    <property type="taxonomic scope" value="Archaea"/>
</dbReference>
<evidence type="ECO:0000313" key="4">
    <source>
        <dbReference type="Proteomes" id="UP000003980"/>
    </source>
</evidence>
<gene>
    <name evidence="3" type="ORF">MetMK1DRAFT_00003780</name>
</gene>
<dbReference type="InterPro" id="IPR027417">
    <property type="entry name" value="P-loop_NTPase"/>
</dbReference>
<sequence length="423" mass="49114">MDREKVMRALIDWNFWYKEQFTGHPREYTEEVLKVLRSGFVADLVGVKRSGKSTIMNQVVKRLLETGVDPLSTLIVNFEDSRLWELDDANKLFQLLDVYREETGVKGRPYIFLDEVQRVRGWEGFVRSLVDRKEAFVTVTGSTSALRKGKVKEVLAGRHVSLEVTPLSFREFLLFKGFSLRSPLDLRAREVELKTLFLEYLRYGGFPAVVESDLKERILMELYDDILGRDVVEGCRIREVGKLRALSLFYVTNVGNRVSLRRISRSLGIPLRTVERFTACLQEAMLVYFLPPLSPSFSEMVKGERKVYSVDQGLSNVVGYRLNQNLGSLLENVVYLELRRRYGEGGLFYYRGKREVDFLVVRDNEVREAYQVTYNLADERELDGLREVLRRKKVEAKLLTLDEEGDVMGVKVRKVWKWLLGFD</sequence>
<protein>
    <submittedName>
        <fullName evidence="3">Putative ATPase (AAA+ superfamily)</fullName>
    </submittedName>
</protein>
<dbReference type="EMBL" id="JH597761">
    <property type="protein sequence ID" value="EHP69876.1"/>
    <property type="molecule type" value="Genomic_DNA"/>
</dbReference>
<reference evidence="3 4" key="1">
    <citation type="submission" date="2012-01" db="EMBL/GenBank/DDBJ databases">
        <title>Improved High-Quality Draft sequence of Metallosphaera yellowstonensis MK1.</title>
        <authorList>
            <consortium name="US DOE Joint Genome Institute"/>
            <person name="Lucas S."/>
            <person name="Han J."/>
            <person name="Cheng J.-F."/>
            <person name="Goodwin L."/>
            <person name="Pitluck S."/>
            <person name="Peters L."/>
            <person name="Teshima H."/>
            <person name="Detter J.C."/>
            <person name="Han C."/>
            <person name="Tapia R."/>
            <person name="Land M."/>
            <person name="Hauser L."/>
            <person name="Kyrpides N."/>
            <person name="Kozubal M."/>
            <person name="Macur R.E."/>
            <person name="Jay Z."/>
            <person name="Inskeep W."/>
            <person name="Woyke T."/>
        </authorList>
    </citation>
    <scope>NUCLEOTIDE SEQUENCE [LARGE SCALE GENOMIC DNA]</scope>
    <source>
        <strain evidence="3 4">MK1</strain>
    </source>
</reference>
<dbReference type="Proteomes" id="UP000003980">
    <property type="component" value="Unassembled WGS sequence"/>
</dbReference>
<accession>H2C4T4</accession>
<feature type="domain" description="DUF4143" evidence="2">
    <location>
        <begin position="229"/>
        <end position="367"/>
    </location>
</feature>
<name>H2C4T4_9CREN</name>
<dbReference type="PANTHER" id="PTHR33295">
    <property type="entry name" value="ATPASE"/>
    <property type="match status" value="1"/>
</dbReference>
<dbReference type="InterPro" id="IPR041682">
    <property type="entry name" value="AAA_14"/>
</dbReference>
<feature type="domain" description="AAA" evidence="1">
    <location>
        <begin position="44"/>
        <end position="173"/>
    </location>
</feature>
<dbReference type="STRING" id="671065.MetMK1DRAFT_00003780"/>
<dbReference type="Pfam" id="PF13635">
    <property type="entry name" value="DUF4143"/>
    <property type="match status" value="1"/>
</dbReference>
<proteinExistence type="predicted"/>
<dbReference type="RefSeq" id="WP_009070087.1">
    <property type="nucleotide sequence ID" value="NZ_JH597761.1"/>
</dbReference>
<evidence type="ECO:0000259" key="1">
    <source>
        <dbReference type="Pfam" id="PF13173"/>
    </source>
</evidence>
<evidence type="ECO:0000259" key="2">
    <source>
        <dbReference type="Pfam" id="PF13635"/>
    </source>
</evidence>
<dbReference type="Pfam" id="PF13173">
    <property type="entry name" value="AAA_14"/>
    <property type="match status" value="1"/>
</dbReference>
<dbReference type="OrthoDB" id="371918at2157"/>
<evidence type="ECO:0000313" key="3">
    <source>
        <dbReference type="EMBL" id="EHP69876.1"/>
    </source>
</evidence>
<dbReference type="SUPFAM" id="SSF52540">
    <property type="entry name" value="P-loop containing nucleoside triphosphate hydrolases"/>
    <property type="match status" value="1"/>
</dbReference>
<dbReference type="HOGENOM" id="CLU_041527_0_0_2"/>
<dbReference type="InterPro" id="IPR025420">
    <property type="entry name" value="DUF4143"/>
</dbReference>
<dbReference type="AlphaFoldDB" id="H2C4T4"/>
<keyword evidence="4" id="KW-1185">Reference proteome</keyword>